<keyword evidence="9 10" id="KW-0472">Membrane</keyword>
<evidence type="ECO:0000313" key="14">
    <source>
        <dbReference type="Proteomes" id="UP001575181"/>
    </source>
</evidence>
<feature type="domain" description="TonB C-terminal" evidence="12">
    <location>
        <begin position="125"/>
        <end position="215"/>
    </location>
</feature>
<accession>A0ABV4TRW9</accession>
<keyword evidence="10" id="KW-0735">Signal-anchor</keyword>
<evidence type="ECO:0000259" key="12">
    <source>
        <dbReference type="PROSITE" id="PS52015"/>
    </source>
</evidence>
<reference evidence="13 14" key="1">
    <citation type="submission" date="2024-08" db="EMBL/GenBank/DDBJ databases">
        <title>Whole-genome sequencing of halo(alkali)philic microorganisms from hypersaline lakes.</title>
        <authorList>
            <person name="Sorokin D.Y."/>
            <person name="Merkel A.Y."/>
            <person name="Messina E."/>
            <person name="Yakimov M."/>
        </authorList>
    </citation>
    <scope>NUCLEOTIDE SEQUENCE [LARGE SCALE GENOMIC DNA]</scope>
    <source>
        <strain evidence="13 14">Cl-TMA</strain>
    </source>
</reference>
<dbReference type="Pfam" id="PF03544">
    <property type="entry name" value="TonB_C"/>
    <property type="match status" value="1"/>
</dbReference>
<dbReference type="PROSITE" id="PS52015">
    <property type="entry name" value="TONB_CTD"/>
    <property type="match status" value="1"/>
</dbReference>
<evidence type="ECO:0000256" key="10">
    <source>
        <dbReference type="RuleBase" id="RU362123"/>
    </source>
</evidence>
<proteinExistence type="inferred from homology"/>
<feature type="region of interest" description="Disordered" evidence="11">
    <location>
        <begin position="39"/>
        <end position="89"/>
    </location>
</feature>
<keyword evidence="6 10" id="KW-0812">Transmembrane</keyword>
<keyword evidence="14" id="KW-1185">Reference proteome</keyword>
<name>A0ABV4TRW9_9GAMM</name>
<dbReference type="NCBIfam" id="TIGR01352">
    <property type="entry name" value="tonB_Cterm"/>
    <property type="match status" value="1"/>
</dbReference>
<keyword evidence="5 10" id="KW-0997">Cell inner membrane</keyword>
<dbReference type="InterPro" id="IPR037682">
    <property type="entry name" value="TonB_C"/>
</dbReference>
<evidence type="ECO:0000256" key="2">
    <source>
        <dbReference type="ARBA" id="ARBA00006555"/>
    </source>
</evidence>
<evidence type="ECO:0000256" key="7">
    <source>
        <dbReference type="ARBA" id="ARBA00022927"/>
    </source>
</evidence>
<dbReference type="RefSeq" id="WP_373654795.1">
    <property type="nucleotide sequence ID" value="NZ_JBGUAW010000002.1"/>
</dbReference>
<evidence type="ECO:0000256" key="11">
    <source>
        <dbReference type="SAM" id="MobiDB-lite"/>
    </source>
</evidence>
<dbReference type="InterPro" id="IPR051045">
    <property type="entry name" value="TonB-dependent_transducer"/>
</dbReference>
<keyword evidence="3 10" id="KW-0813">Transport</keyword>
<evidence type="ECO:0000256" key="9">
    <source>
        <dbReference type="ARBA" id="ARBA00023136"/>
    </source>
</evidence>
<evidence type="ECO:0000256" key="1">
    <source>
        <dbReference type="ARBA" id="ARBA00004383"/>
    </source>
</evidence>
<organism evidence="13 14">
    <name type="scientific">Thiohalorhabdus methylotrophus</name>
    <dbReference type="NCBI Taxonomy" id="3242694"/>
    <lineage>
        <taxon>Bacteria</taxon>
        <taxon>Pseudomonadati</taxon>
        <taxon>Pseudomonadota</taxon>
        <taxon>Gammaproteobacteria</taxon>
        <taxon>Thiohalorhabdales</taxon>
        <taxon>Thiohalorhabdaceae</taxon>
        <taxon>Thiohalorhabdus</taxon>
    </lineage>
</organism>
<evidence type="ECO:0000256" key="4">
    <source>
        <dbReference type="ARBA" id="ARBA00022475"/>
    </source>
</evidence>
<dbReference type="EMBL" id="JBGUAW010000002">
    <property type="protein sequence ID" value="MFA9460017.1"/>
    <property type="molecule type" value="Genomic_DNA"/>
</dbReference>
<keyword evidence="8 10" id="KW-1133">Transmembrane helix</keyword>
<protein>
    <recommendedName>
        <fullName evidence="10">Protein TonB</fullName>
    </recommendedName>
</protein>
<gene>
    <name evidence="13" type="ORF">ACERLL_04190</name>
</gene>
<evidence type="ECO:0000313" key="13">
    <source>
        <dbReference type="EMBL" id="MFA9460017.1"/>
    </source>
</evidence>
<evidence type="ECO:0000256" key="6">
    <source>
        <dbReference type="ARBA" id="ARBA00022692"/>
    </source>
</evidence>
<dbReference type="SUPFAM" id="SSF74653">
    <property type="entry name" value="TolA/TonB C-terminal domain"/>
    <property type="match status" value="1"/>
</dbReference>
<sequence length="215" mass="23019">MAHTHPLRNYASATGFMVLGTALVLGTVLLINAYNKGPDKKEVEDTARFNVAPPEPPKQEQVEPEPEPEQEPQANNPPPSPLQGLGTSVGAGSFEIATPDFGGNAGGLDDSLLGDTRDVVMTDDSVDVPPKAVERAAMQYPAAARQKGITGFVTVNLLVNAEGRVEKVKVLDSKPGGVFEEAAVEAVRAWRFEPAKYEGEAVKVWAKQKIRFNLS</sequence>
<dbReference type="Proteomes" id="UP001575181">
    <property type="component" value="Unassembled WGS sequence"/>
</dbReference>
<dbReference type="PRINTS" id="PR01374">
    <property type="entry name" value="TONBPROTEIN"/>
</dbReference>
<evidence type="ECO:0000256" key="8">
    <source>
        <dbReference type="ARBA" id="ARBA00022989"/>
    </source>
</evidence>
<comment type="similarity">
    <text evidence="2 10">Belongs to the TonB family.</text>
</comment>
<dbReference type="InterPro" id="IPR006260">
    <property type="entry name" value="TonB/TolA_C"/>
</dbReference>
<dbReference type="InterPro" id="IPR003538">
    <property type="entry name" value="TonB"/>
</dbReference>
<comment type="function">
    <text evidence="10">Interacts with outer membrane receptor proteins that carry out high-affinity binding and energy dependent uptake into the periplasmic space of specific substrates. It could act to transduce energy from the cytoplasmic membrane to specific energy-requiring processes in the outer membrane, resulting in the release into the periplasm of ligands bound by these outer membrane proteins.</text>
</comment>
<dbReference type="PANTHER" id="PTHR33446">
    <property type="entry name" value="PROTEIN TONB-RELATED"/>
    <property type="match status" value="1"/>
</dbReference>
<comment type="subcellular location">
    <subcellularLocation>
        <location evidence="1 10">Cell inner membrane</location>
        <topology evidence="1 10">Single-pass membrane protein</topology>
        <orientation evidence="1 10">Periplasmic side</orientation>
    </subcellularLocation>
</comment>
<evidence type="ECO:0000256" key="5">
    <source>
        <dbReference type="ARBA" id="ARBA00022519"/>
    </source>
</evidence>
<comment type="caution">
    <text evidence="13">The sequence shown here is derived from an EMBL/GenBank/DDBJ whole genome shotgun (WGS) entry which is preliminary data.</text>
</comment>
<keyword evidence="7 10" id="KW-0653">Protein transport</keyword>
<keyword evidence="4 10" id="KW-1003">Cell membrane</keyword>
<evidence type="ECO:0000256" key="3">
    <source>
        <dbReference type="ARBA" id="ARBA00022448"/>
    </source>
</evidence>
<feature type="transmembrane region" description="Helical" evidence="10">
    <location>
        <begin position="12"/>
        <end position="31"/>
    </location>
</feature>
<dbReference type="Gene3D" id="3.30.1150.10">
    <property type="match status" value="1"/>
</dbReference>